<dbReference type="GO" id="GO:0008270">
    <property type="term" value="F:zinc ion binding"/>
    <property type="evidence" value="ECO:0007669"/>
    <property type="project" value="InterPro"/>
</dbReference>
<feature type="domain" description="Zn(2)-C6 fungal-type" evidence="9">
    <location>
        <begin position="5"/>
        <end position="35"/>
    </location>
</feature>
<keyword evidence="7" id="KW-0539">Nucleus</keyword>
<keyword evidence="3" id="KW-0862">Zinc</keyword>
<comment type="subcellular location">
    <subcellularLocation>
        <location evidence="1">Nucleus</location>
    </subcellularLocation>
</comment>
<dbReference type="SMART" id="SM00906">
    <property type="entry name" value="Fungal_trans"/>
    <property type="match status" value="1"/>
</dbReference>
<evidence type="ECO:0000256" key="7">
    <source>
        <dbReference type="ARBA" id="ARBA00023242"/>
    </source>
</evidence>
<dbReference type="SMART" id="SM00066">
    <property type="entry name" value="GAL4"/>
    <property type="match status" value="1"/>
</dbReference>
<keyword evidence="5" id="KW-0238">DNA-binding</keyword>
<dbReference type="Pfam" id="PF04082">
    <property type="entry name" value="Fungal_trans"/>
    <property type="match status" value="1"/>
</dbReference>
<dbReference type="EMBL" id="CP055899">
    <property type="protein sequence ID" value="QKX57327.1"/>
    <property type="molecule type" value="Genomic_DNA"/>
</dbReference>
<evidence type="ECO:0000256" key="4">
    <source>
        <dbReference type="ARBA" id="ARBA00023015"/>
    </source>
</evidence>
<evidence type="ECO:0000256" key="1">
    <source>
        <dbReference type="ARBA" id="ARBA00004123"/>
    </source>
</evidence>
<keyword evidence="11" id="KW-1185">Reference proteome</keyword>
<dbReference type="GO" id="GO:0006351">
    <property type="term" value="P:DNA-templated transcription"/>
    <property type="evidence" value="ECO:0007669"/>
    <property type="project" value="InterPro"/>
</dbReference>
<dbReference type="SUPFAM" id="SSF57701">
    <property type="entry name" value="Zn2/Cys6 DNA-binding domain"/>
    <property type="match status" value="1"/>
</dbReference>
<evidence type="ECO:0000256" key="2">
    <source>
        <dbReference type="ARBA" id="ARBA00022723"/>
    </source>
</evidence>
<keyword evidence="4" id="KW-0805">Transcription regulation</keyword>
<evidence type="ECO:0000313" key="11">
    <source>
        <dbReference type="Proteomes" id="UP000509510"/>
    </source>
</evidence>
<dbReference type="GeneID" id="55991940"/>
<keyword evidence="6" id="KW-0804">Transcription</keyword>
<dbReference type="PANTHER" id="PTHR47782">
    <property type="entry name" value="ZN(II)2CYS6 TRANSCRIPTION FACTOR (EUROFUNG)-RELATED"/>
    <property type="match status" value="1"/>
</dbReference>
<dbReference type="GO" id="GO:0005634">
    <property type="term" value="C:nucleus"/>
    <property type="evidence" value="ECO:0007669"/>
    <property type="project" value="UniProtKB-SubCell"/>
</dbReference>
<feature type="region of interest" description="Disordered" evidence="8">
    <location>
        <begin position="636"/>
        <end position="669"/>
    </location>
</feature>
<dbReference type="PROSITE" id="PS50048">
    <property type="entry name" value="ZN2_CY6_FUNGAL_2"/>
    <property type="match status" value="1"/>
</dbReference>
<dbReference type="CDD" id="cd00067">
    <property type="entry name" value="GAL4"/>
    <property type="match status" value="1"/>
</dbReference>
<dbReference type="OrthoDB" id="4221855at2759"/>
<proteinExistence type="predicted"/>
<reference evidence="11" key="1">
    <citation type="submission" date="2020-06" db="EMBL/GenBank/DDBJ databases">
        <title>A chromosome-scale genome assembly of Talaromyces rugulosus W13939.</title>
        <authorList>
            <person name="Wang B."/>
            <person name="Guo L."/>
            <person name="Ye K."/>
            <person name="Wang L."/>
        </authorList>
    </citation>
    <scope>NUCLEOTIDE SEQUENCE [LARGE SCALE GENOMIC DNA]</scope>
    <source>
        <strain evidence="11">W13939</strain>
    </source>
</reference>
<protein>
    <recommendedName>
        <fullName evidence="9">Zn(2)-C6 fungal-type domain-containing protein</fullName>
    </recommendedName>
</protein>
<name>A0A7H8QTN2_TALRU</name>
<sequence length="771" mass="86776">MQTQACDRCHRRKTKCDRRVPRCGSCEKANAPCVHTDKLNLLPYPRAYIDSLESTIKRLETENKRLKRELKTTPSASSPACTLLSVTADENASHGEGTSTSDEHFNAASDDNVTAAVSQLAPKPPVEEHRHPAWGSHVPLASLVYSLVGGGTLSYLPKNHHQNTQNSQFPIQSPHALPSREEAFHAIEAYFNHWHLTFPILSRPQFLRTVDQIYSEANFYTENPFQAFLFDIVLGMGSTNFNRQDRFPTSPETHYVRAISKLDKVFSVQGLASLQSILFLCQYSIFCTLRDTSANMWQLVGIATRLCTEMGLHRRSKQEESVAQGLQGGKVILELEIRKRTFWCLYNLDRIISVTLGRPVALHDEDIDITLPTALDIDEFSLDELTQGVTTERLRKTSPFLHLIFIRRLAGKILQNVHCRTDRSLSREEKYQIQQSFHDALQSWKSEIADIDVFSNKDKHSTSSFRSATWYEVPYHNVLLLLFRPSPTFAHTGSMSDNVADDILSTLNNILSSAISVIRLYAELHQTRRLNYSWITLHAVFMAGLSYVYSISRIIKETKRRGTSFPPSVEYTQIIDVTRICSKVLVAINEQWATARGSCEIFGHLSNAIIQDAVKAQLNSHKPAELPLNYNDNTTRGAFAAPPRGADVRSPHPGHPHHHQQQPNNTDTNLTTHYPGMESRMSKNPAMYSATSDPFQTSIAENGFRQCYNSLQGGAPASLRDPSLVPSEVMMGFSQDWFAGDSMLSVQDPGSAEMIDIWGMMDIFPSADQFQ</sequence>
<dbReference type="PANTHER" id="PTHR47782:SF12">
    <property type="entry name" value="ZN(II)2CYS6 TRANSCRIPTION FACTOR (EUROFUNG)"/>
    <property type="match status" value="1"/>
</dbReference>
<dbReference type="AlphaFoldDB" id="A0A7H8QTN2"/>
<dbReference type="GO" id="GO:0043565">
    <property type="term" value="F:sequence-specific DNA binding"/>
    <property type="evidence" value="ECO:0007669"/>
    <property type="project" value="TreeGrafter"/>
</dbReference>
<organism evidence="10 11">
    <name type="scientific">Talaromyces rugulosus</name>
    <name type="common">Penicillium rugulosum</name>
    <dbReference type="NCBI Taxonomy" id="121627"/>
    <lineage>
        <taxon>Eukaryota</taxon>
        <taxon>Fungi</taxon>
        <taxon>Dikarya</taxon>
        <taxon>Ascomycota</taxon>
        <taxon>Pezizomycotina</taxon>
        <taxon>Eurotiomycetes</taxon>
        <taxon>Eurotiomycetidae</taxon>
        <taxon>Eurotiales</taxon>
        <taxon>Trichocomaceae</taxon>
        <taxon>Talaromyces</taxon>
        <taxon>Talaromyces sect. Islandici</taxon>
    </lineage>
</organism>
<dbReference type="Proteomes" id="UP000509510">
    <property type="component" value="Chromosome II"/>
</dbReference>
<evidence type="ECO:0000313" key="10">
    <source>
        <dbReference type="EMBL" id="QKX57327.1"/>
    </source>
</evidence>
<evidence type="ECO:0000259" key="9">
    <source>
        <dbReference type="PROSITE" id="PS50048"/>
    </source>
</evidence>
<dbReference type="PROSITE" id="PS00463">
    <property type="entry name" value="ZN2_CY6_FUNGAL_1"/>
    <property type="match status" value="1"/>
</dbReference>
<evidence type="ECO:0000256" key="3">
    <source>
        <dbReference type="ARBA" id="ARBA00022833"/>
    </source>
</evidence>
<dbReference type="InterPro" id="IPR036864">
    <property type="entry name" value="Zn2-C6_fun-type_DNA-bd_sf"/>
</dbReference>
<dbReference type="Gene3D" id="4.10.240.10">
    <property type="entry name" value="Zn(2)-C6 fungal-type DNA-binding domain"/>
    <property type="match status" value="1"/>
</dbReference>
<dbReference type="GO" id="GO:0000981">
    <property type="term" value="F:DNA-binding transcription factor activity, RNA polymerase II-specific"/>
    <property type="evidence" value="ECO:0007669"/>
    <property type="project" value="InterPro"/>
</dbReference>
<dbReference type="GO" id="GO:0045944">
    <property type="term" value="P:positive regulation of transcription by RNA polymerase II"/>
    <property type="evidence" value="ECO:0007669"/>
    <property type="project" value="TreeGrafter"/>
</dbReference>
<gene>
    <name evidence="10" type="ORF">TRUGW13939_04439</name>
</gene>
<dbReference type="KEGG" id="trg:TRUGW13939_04439"/>
<dbReference type="InterPro" id="IPR001138">
    <property type="entry name" value="Zn2Cys6_DnaBD"/>
</dbReference>
<dbReference type="InterPro" id="IPR007219">
    <property type="entry name" value="XnlR_reg_dom"/>
</dbReference>
<dbReference type="InterPro" id="IPR052202">
    <property type="entry name" value="Yeast_MetPath_Reg"/>
</dbReference>
<accession>A0A7H8QTN2</accession>
<evidence type="ECO:0000256" key="5">
    <source>
        <dbReference type="ARBA" id="ARBA00023125"/>
    </source>
</evidence>
<dbReference type="RefSeq" id="XP_035343505.1">
    <property type="nucleotide sequence ID" value="XM_035487612.1"/>
</dbReference>
<evidence type="ECO:0000256" key="8">
    <source>
        <dbReference type="SAM" id="MobiDB-lite"/>
    </source>
</evidence>
<evidence type="ECO:0000256" key="6">
    <source>
        <dbReference type="ARBA" id="ARBA00023163"/>
    </source>
</evidence>
<keyword evidence="2" id="KW-0479">Metal-binding</keyword>
<dbReference type="CDD" id="cd12148">
    <property type="entry name" value="fungal_TF_MHR"/>
    <property type="match status" value="1"/>
</dbReference>
<dbReference type="Pfam" id="PF00172">
    <property type="entry name" value="Zn_clus"/>
    <property type="match status" value="1"/>
</dbReference>